<dbReference type="Proteomes" id="UP000005239">
    <property type="component" value="Unassembled WGS sequence"/>
</dbReference>
<keyword evidence="2" id="KW-1185">Reference proteome</keyword>
<sequence>MQRIQFTMIRQFAIILFVIIALSYAAVVVTKPVVVARPVGRPRKIRGILIKINYVAKIAEMFRTLIVLFFAILALANGAVVIGPPVVVRPVAVVRPYGK</sequence>
<protein>
    <submittedName>
        <fullName evidence="1">Uncharacterized protein</fullName>
    </submittedName>
</protein>
<dbReference type="EnsemblMetazoa" id="PPA46178.1">
    <property type="protein sequence ID" value="PPA46178.1"/>
    <property type="gene ID" value="WBGene00284547"/>
</dbReference>
<reference evidence="2" key="1">
    <citation type="journal article" date="2008" name="Nat. Genet.">
        <title>The Pristionchus pacificus genome provides a unique perspective on nematode lifestyle and parasitism.</title>
        <authorList>
            <person name="Dieterich C."/>
            <person name="Clifton S.W."/>
            <person name="Schuster L.N."/>
            <person name="Chinwalla A."/>
            <person name="Delehaunty K."/>
            <person name="Dinkelacker I."/>
            <person name="Fulton L."/>
            <person name="Fulton R."/>
            <person name="Godfrey J."/>
            <person name="Minx P."/>
            <person name="Mitreva M."/>
            <person name="Roeseler W."/>
            <person name="Tian H."/>
            <person name="Witte H."/>
            <person name="Yang S.P."/>
            <person name="Wilson R.K."/>
            <person name="Sommer R.J."/>
        </authorList>
    </citation>
    <scope>NUCLEOTIDE SEQUENCE [LARGE SCALE GENOMIC DNA]</scope>
    <source>
        <strain evidence="2">PS312</strain>
    </source>
</reference>
<name>A0A2A6BHN0_PRIPA</name>
<accession>A0A8R1V462</accession>
<organism evidence="1 2">
    <name type="scientific">Pristionchus pacificus</name>
    <name type="common">Parasitic nematode worm</name>
    <dbReference type="NCBI Taxonomy" id="54126"/>
    <lineage>
        <taxon>Eukaryota</taxon>
        <taxon>Metazoa</taxon>
        <taxon>Ecdysozoa</taxon>
        <taxon>Nematoda</taxon>
        <taxon>Chromadorea</taxon>
        <taxon>Rhabditida</taxon>
        <taxon>Rhabditina</taxon>
        <taxon>Diplogasteromorpha</taxon>
        <taxon>Diplogasteroidea</taxon>
        <taxon>Neodiplogasteridae</taxon>
        <taxon>Pristionchus</taxon>
    </lineage>
</organism>
<dbReference type="AlphaFoldDB" id="A0A2A6BHN0"/>
<gene>
    <name evidence="1" type="primary">WBGene00284547</name>
</gene>
<evidence type="ECO:0000313" key="2">
    <source>
        <dbReference type="Proteomes" id="UP000005239"/>
    </source>
</evidence>
<accession>A0A2A6BHN0</accession>
<reference evidence="1" key="2">
    <citation type="submission" date="2022-06" db="UniProtKB">
        <authorList>
            <consortium name="EnsemblMetazoa"/>
        </authorList>
    </citation>
    <scope>IDENTIFICATION</scope>
    <source>
        <strain evidence="1">PS312</strain>
    </source>
</reference>
<proteinExistence type="predicted"/>
<evidence type="ECO:0000313" key="1">
    <source>
        <dbReference type="EnsemblMetazoa" id="PPA46178.1"/>
    </source>
</evidence>